<accession>A0ABS0AKQ9</accession>
<dbReference type="SUPFAM" id="SSF53098">
    <property type="entry name" value="Ribonuclease H-like"/>
    <property type="match status" value="1"/>
</dbReference>
<comment type="caution">
    <text evidence="1">The sequence shown here is derived from an EMBL/GenBank/DDBJ whole genome shotgun (WGS) entry which is preliminary data.</text>
</comment>
<gene>
    <name evidence="1" type="ORF">ISO4_03306</name>
</gene>
<dbReference type="PANTHER" id="PTHR46889:SF4">
    <property type="entry name" value="TRANSPOSASE INSO FOR INSERTION SEQUENCE ELEMENT IS911B-RELATED"/>
    <property type="match status" value="1"/>
</dbReference>
<name>A0ABS0AKQ9_9GAMM</name>
<organism evidence="1 2">
    <name type="scientific">Alloalcanivorax venustensis ISO4</name>
    <dbReference type="NCBI Taxonomy" id="1177184"/>
    <lineage>
        <taxon>Bacteria</taxon>
        <taxon>Pseudomonadati</taxon>
        <taxon>Pseudomonadota</taxon>
        <taxon>Gammaproteobacteria</taxon>
        <taxon>Oceanospirillales</taxon>
        <taxon>Alcanivoracaceae</taxon>
        <taxon>Alloalcanivorax</taxon>
    </lineage>
</organism>
<dbReference type="EMBL" id="ARXR01000087">
    <property type="protein sequence ID" value="MBF5054704.1"/>
    <property type="molecule type" value="Genomic_DNA"/>
</dbReference>
<feature type="non-terminal residue" evidence="1">
    <location>
        <position position="70"/>
    </location>
</feature>
<evidence type="ECO:0000313" key="2">
    <source>
        <dbReference type="Proteomes" id="UP000644441"/>
    </source>
</evidence>
<dbReference type="InterPro" id="IPR012337">
    <property type="entry name" value="RNaseH-like_sf"/>
</dbReference>
<keyword evidence="2" id="KW-1185">Reference proteome</keyword>
<dbReference type="PANTHER" id="PTHR46889">
    <property type="entry name" value="TRANSPOSASE INSF FOR INSERTION SEQUENCE IS3B-RELATED"/>
    <property type="match status" value="1"/>
</dbReference>
<evidence type="ECO:0000313" key="1">
    <source>
        <dbReference type="EMBL" id="MBF5054704.1"/>
    </source>
</evidence>
<proteinExistence type="predicted"/>
<dbReference type="InterPro" id="IPR050900">
    <property type="entry name" value="Transposase_IS3/IS150/IS904"/>
</dbReference>
<protein>
    <submittedName>
        <fullName evidence="1">Transposase</fullName>
    </submittedName>
</protein>
<dbReference type="Proteomes" id="UP000644441">
    <property type="component" value="Unassembled WGS sequence"/>
</dbReference>
<sequence>MREASLIGRAGRVYRRIPGIERFYERHRNIRLNQPAPTGLNQQWVADLTYIRVGNEWRYLAAVLDVYSRK</sequence>
<reference evidence="1 2" key="1">
    <citation type="submission" date="2012-09" db="EMBL/GenBank/DDBJ databases">
        <title>Genome Sequence of alkane-degrading Bacterium Alcanivorax venustensis ISO4.</title>
        <authorList>
            <person name="Lai Q."/>
            <person name="Shao Z."/>
        </authorList>
    </citation>
    <scope>NUCLEOTIDE SEQUENCE [LARGE SCALE GENOMIC DNA]</scope>
    <source>
        <strain evidence="1 2">ISO4</strain>
    </source>
</reference>